<reference evidence="14 15" key="1">
    <citation type="submission" date="2014-08" db="EMBL/GenBank/DDBJ databases">
        <title>Clostridium innocuum, an unnegligible vancomycin-resistant pathogen causing extra-intestinal infections.</title>
        <authorList>
            <person name="Feng Y."/>
            <person name="Chiu C.-H."/>
        </authorList>
    </citation>
    <scope>NUCLEOTIDE SEQUENCE [LARGE SCALE GENOMIC DNA]</scope>
    <source>
        <strain evidence="14 15">AN88</strain>
    </source>
</reference>
<dbReference type="Gene3D" id="1.20.120.620">
    <property type="entry name" value="Backbone structure of the membrane domain of e. Coli histidine kinase receptor kdpd"/>
    <property type="match status" value="1"/>
</dbReference>
<gene>
    <name evidence="14" type="ORF">CIAN88_09920</name>
</gene>
<sequence>MKQGKLKIFFGYCAGVGKTYAMLEAAHERRREGMDVVIGYIEKHDRLDTIALMQGLECIALKAIMYHGITLEEFDLDQALQRHPQLILVDELAHTNVQGARHPKRYSDIQELLHAGIDVYTTVNVQHLESLQDVVAGITRVQVQERIPDAVFDEADQVELVDIEPDELLERLKRGKIYHKTAAQKAMHNFFVRDNLIALREIALRRCADRVNKRVSLKDRKSTREHILLCLSPSRSNALVIRTAARMASAFFAEFTALYVENVNEEPLCREDLEQLEQNRRLAQHFHANIVSVAGENIAQQISEYAKISGVSKIVIGRSSPRPHSRARTLIDQLTLLAPDLEIYIIPDANVEPVKRKRHRLTHAPVLRHRDFMLTVLLFLGATGINLLMYHFQLPEANIIMVYLLAIVLISYNTSSRVYGLGVSLLIVAVFNFFFTAPRFSMEAYDPAYAMTFAVLFIVSFIISTLTRTMRMQLKVNAMQAHRMELLLETSQQLQLAENMAQLGEEAVRQLYKLLNRTIIIYSVRNKTLQEPIIYHEHLNEEEEQKYLTENERAVAQWVLKNNRKAGVSTSTLPYAKALYYSIRKKDRIYAVVGIALQQKEILSPFERSMLATMLNEIALAMDSMRKQNHRRVNR</sequence>
<dbReference type="InterPro" id="IPR003852">
    <property type="entry name" value="Sig_transdc_His_kinase_KdpD_N"/>
</dbReference>
<comment type="caution">
    <text evidence="14">The sequence shown here is derived from an EMBL/GenBank/DDBJ whole genome shotgun (WGS) entry which is preliminary data.</text>
</comment>
<name>A0A099I5M2_CLOIN</name>
<accession>A0A099I5M2</accession>
<keyword evidence="5" id="KW-0547">Nucleotide-binding</keyword>
<evidence type="ECO:0000256" key="3">
    <source>
        <dbReference type="ARBA" id="ARBA00022679"/>
    </source>
</evidence>
<feature type="transmembrane region" description="Helical" evidence="11">
    <location>
        <begin position="448"/>
        <end position="466"/>
    </location>
</feature>
<evidence type="ECO:0000256" key="10">
    <source>
        <dbReference type="ARBA" id="ARBA00023136"/>
    </source>
</evidence>
<dbReference type="Pfam" id="PF13493">
    <property type="entry name" value="DUF4118"/>
    <property type="match status" value="1"/>
</dbReference>
<dbReference type="Gene3D" id="3.30.450.40">
    <property type="match status" value="1"/>
</dbReference>
<dbReference type="GO" id="GO:0005886">
    <property type="term" value="C:plasma membrane"/>
    <property type="evidence" value="ECO:0007669"/>
    <property type="project" value="TreeGrafter"/>
</dbReference>
<dbReference type="InterPro" id="IPR038318">
    <property type="entry name" value="KdpD_sf"/>
</dbReference>
<feature type="transmembrane region" description="Helical" evidence="11">
    <location>
        <begin position="418"/>
        <end position="436"/>
    </location>
</feature>
<dbReference type="Gene3D" id="3.40.50.620">
    <property type="entry name" value="HUPs"/>
    <property type="match status" value="1"/>
</dbReference>
<evidence type="ECO:0000259" key="13">
    <source>
        <dbReference type="Pfam" id="PF13493"/>
    </source>
</evidence>
<dbReference type="InterPro" id="IPR052023">
    <property type="entry name" value="Histidine_kinase_KdpD"/>
</dbReference>
<dbReference type="AlphaFoldDB" id="A0A099I5M2"/>
<dbReference type="InterPro" id="IPR025201">
    <property type="entry name" value="KdpD_TM"/>
</dbReference>
<evidence type="ECO:0000256" key="1">
    <source>
        <dbReference type="ARBA" id="ARBA00004141"/>
    </source>
</evidence>
<evidence type="ECO:0000256" key="7">
    <source>
        <dbReference type="ARBA" id="ARBA00022840"/>
    </source>
</evidence>
<dbReference type="SUPFAM" id="SSF52402">
    <property type="entry name" value="Adenine nucleotide alpha hydrolases-like"/>
    <property type="match status" value="1"/>
</dbReference>
<evidence type="ECO:0000256" key="5">
    <source>
        <dbReference type="ARBA" id="ARBA00022741"/>
    </source>
</evidence>
<keyword evidence="9" id="KW-0902">Two-component regulatory system</keyword>
<dbReference type="GO" id="GO:0000155">
    <property type="term" value="F:phosphorelay sensor kinase activity"/>
    <property type="evidence" value="ECO:0007669"/>
    <property type="project" value="InterPro"/>
</dbReference>
<dbReference type="FunFam" id="3.40.50.300:FF:000483">
    <property type="entry name" value="Sensor histidine kinase KdpD"/>
    <property type="match status" value="1"/>
</dbReference>
<protein>
    <submittedName>
        <fullName evidence="14">Histidine kinase</fullName>
    </submittedName>
</protein>
<keyword evidence="7" id="KW-0067">ATP-binding</keyword>
<dbReference type="GO" id="GO:0005524">
    <property type="term" value="F:ATP binding"/>
    <property type="evidence" value="ECO:0007669"/>
    <property type="project" value="UniProtKB-KW"/>
</dbReference>
<dbReference type="InterPro" id="IPR014729">
    <property type="entry name" value="Rossmann-like_a/b/a_fold"/>
</dbReference>
<dbReference type="InterPro" id="IPR029016">
    <property type="entry name" value="GAF-like_dom_sf"/>
</dbReference>
<evidence type="ECO:0000256" key="11">
    <source>
        <dbReference type="SAM" id="Phobius"/>
    </source>
</evidence>
<dbReference type="EMBL" id="JQIF01000042">
    <property type="protein sequence ID" value="KGJ53249.1"/>
    <property type="molecule type" value="Genomic_DNA"/>
</dbReference>
<dbReference type="PANTHER" id="PTHR45569:SF1">
    <property type="entry name" value="SENSOR PROTEIN KDPD"/>
    <property type="match status" value="1"/>
</dbReference>
<keyword evidence="6 14" id="KW-0418">Kinase</keyword>
<dbReference type="Gene3D" id="3.40.50.300">
    <property type="entry name" value="P-loop containing nucleotide triphosphate hydrolases"/>
    <property type="match status" value="1"/>
</dbReference>
<evidence type="ECO:0000313" key="14">
    <source>
        <dbReference type="EMBL" id="KGJ53249.1"/>
    </source>
</evidence>
<feature type="domain" description="Signal transduction histidine kinase osmosensitive K+ channel sensor N-terminal" evidence="12">
    <location>
        <begin position="2"/>
        <end position="211"/>
    </location>
</feature>
<keyword evidence="10 11" id="KW-0472">Membrane</keyword>
<feature type="transmembrane region" description="Helical" evidence="11">
    <location>
        <begin position="397"/>
        <end position="413"/>
    </location>
</feature>
<dbReference type="GO" id="GO:0005737">
    <property type="term" value="C:cytoplasm"/>
    <property type="evidence" value="ECO:0007669"/>
    <property type="project" value="UniProtKB-ARBA"/>
</dbReference>
<dbReference type="Pfam" id="PF02702">
    <property type="entry name" value="KdpD"/>
    <property type="match status" value="1"/>
</dbReference>
<keyword evidence="4 11" id="KW-0812">Transmembrane</keyword>
<dbReference type="CDD" id="cd01987">
    <property type="entry name" value="USP_KdpD-like"/>
    <property type="match status" value="1"/>
</dbReference>
<proteinExistence type="predicted"/>
<keyword evidence="8 11" id="KW-1133">Transmembrane helix</keyword>
<dbReference type="InterPro" id="IPR027417">
    <property type="entry name" value="P-loop_NTPase"/>
</dbReference>
<evidence type="ECO:0000259" key="12">
    <source>
        <dbReference type="Pfam" id="PF02702"/>
    </source>
</evidence>
<dbReference type="RefSeq" id="WP_049999380.1">
    <property type="nucleotide sequence ID" value="NZ_JQIF01000042.1"/>
</dbReference>
<evidence type="ECO:0000256" key="6">
    <source>
        <dbReference type="ARBA" id="ARBA00022777"/>
    </source>
</evidence>
<evidence type="ECO:0000256" key="9">
    <source>
        <dbReference type="ARBA" id="ARBA00023012"/>
    </source>
</evidence>
<comment type="subcellular location">
    <subcellularLocation>
        <location evidence="1">Membrane</location>
        <topology evidence="1">Multi-pass membrane protein</topology>
    </subcellularLocation>
</comment>
<evidence type="ECO:0000256" key="4">
    <source>
        <dbReference type="ARBA" id="ARBA00022692"/>
    </source>
</evidence>
<keyword evidence="2" id="KW-0597">Phosphoprotein</keyword>
<evidence type="ECO:0000256" key="2">
    <source>
        <dbReference type="ARBA" id="ARBA00022553"/>
    </source>
</evidence>
<feature type="domain" description="Sensor protein KdpD transmembrane" evidence="13">
    <location>
        <begin position="373"/>
        <end position="478"/>
    </location>
</feature>
<keyword evidence="3" id="KW-0808">Transferase</keyword>
<evidence type="ECO:0000313" key="15">
    <source>
        <dbReference type="Proteomes" id="UP000030008"/>
    </source>
</evidence>
<organism evidence="14 15">
    <name type="scientific">Clostridium innocuum</name>
    <dbReference type="NCBI Taxonomy" id="1522"/>
    <lineage>
        <taxon>Bacteria</taxon>
        <taxon>Bacillati</taxon>
        <taxon>Bacillota</taxon>
        <taxon>Clostridia</taxon>
        <taxon>Eubacteriales</taxon>
        <taxon>Clostridiaceae</taxon>
        <taxon>Clostridium</taxon>
    </lineage>
</organism>
<evidence type="ECO:0000256" key="8">
    <source>
        <dbReference type="ARBA" id="ARBA00022989"/>
    </source>
</evidence>
<dbReference type="Proteomes" id="UP000030008">
    <property type="component" value="Unassembled WGS sequence"/>
</dbReference>
<dbReference type="PANTHER" id="PTHR45569">
    <property type="entry name" value="SENSOR PROTEIN KDPD"/>
    <property type="match status" value="1"/>
</dbReference>